<organism evidence="5 6">
    <name type="scientific">Corchorus olitorius</name>
    <dbReference type="NCBI Taxonomy" id="93759"/>
    <lineage>
        <taxon>Eukaryota</taxon>
        <taxon>Viridiplantae</taxon>
        <taxon>Streptophyta</taxon>
        <taxon>Embryophyta</taxon>
        <taxon>Tracheophyta</taxon>
        <taxon>Spermatophyta</taxon>
        <taxon>Magnoliopsida</taxon>
        <taxon>eudicotyledons</taxon>
        <taxon>Gunneridae</taxon>
        <taxon>Pentapetalae</taxon>
        <taxon>rosids</taxon>
        <taxon>malvids</taxon>
        <taxon>Malvales</taxon>
        <taxon>Malvaceae</taxon>
        <taxon>Grewioideae</taxon>
        <taxon>Apeibeae</taxon>
        <taxon>Corchorus</taxon>
    </lineage>
</organism>
<dbReference type="OrthoDB" id="26401at2759"/>
<dbReference type="Proteomes" id="UP000187203">
    <property type="component" value="Unassembled WGS sequence"/>
</dbReference>
<name>A0A1R3I071_9ROSI</name>
<evidence type="ECO:0000259" key="4">
    <source>
        <dbReference type="Pfam" id="PF12859"/>
    </source>
</evidence>
<reference evidence="6" key="1">
    <citation type="submission" date="2013-09" db="EMBL/GenBank/DDBJ databases">
        <title>Corchorus olitorius genome sequencing.</title>
        <authorList>
            <person name="Alam M."/>
            <person name="Haque M.S."/>
            <person name="Islam M.S."/>
            <person name="Emdad E.M."/>
            <person name="Islam M.M."/>
            <person name="Ahmed B."/>
            <person name="Halim A."/>
            <person name="Hossen Q.M.M."/>
            <person name="Hossain M.Z."/>
            <person name="Ahmed R."/>
            <person name="Khan M.M."/>
            <person name="Islam R."/>
            <person name="Rashid M.M."/>
            <person name="Khan S.A."/>
            <person name="Rahman M.S."/>
            <person name="Alam M."/>
            <person name="Yahiya A.S."/>
            <person name="Khan M.S."/>
            <person name="Azam M.S."/>
            <person name="Haque T."/>
            <person name="Lashkar M.Z.H."/>
            <person name="Akhand A.I."/>
            <person name="Morshed G."/>
            <person name="Roy S."/>
            <person name="Uddin K.S."/>
            <person name="Rabeya T."/>
            <person name="Hossain A.S."/>
            <person name="Chowdhury A."/>
            <person name="Snigdha A.R."/>
            <person name="Mortoza M.S."/>
            <person name="Matin S.A."/>
            <person name="Hoque S.M.E."/>
            <person name="Islam M.K."/>
            <person name="Roy D.K."/>
            <person name="Haider R."/>
            <person name="Moosa M.M."/>
            <person name="Elias S.M."/>
            <person name="Hasan A.M."/>
            <person name="Jahan S."/>
            <person name="Shafiuddin M."/>
            <person name="Mahmood N."/>
            <person name="Shommy N.S."/>
        </authorList>
    </citation>
    <scope>NUCLEOTIDE SEQUENCE [LARGE SCALE GENOMIC DNA]</scope>
    <source>
        <strain evidence="6">cv. O-4</strain>
    </source>
</reference>
<dbReference type="InterPro" id="IPR024990">
    <property type="entry name" value="Apc1"/>
</dbReference>
<feature type="domain" description="Anaphase-promoting complex subunit 1 N-terminal" evidence="4">
    <location>
        <begin position="195"/>
        <end position="283"/>
    </location>
</feature>
<dbReference type="GO" id="GO:0051301">
    <property type="term" value="P:cell division"/>
    <property type="evidence" value="ECO:0007669"/>
    <property type="project" value="UniProtKB-KW"/>
</dbReference>
<proteinExistence type="predicted"/>
<keyword evidence="6" id="KW-1185">Reference proteome</keyword>
<feature type="non-terminal residue" evidence="5">
    <location>
        <position position="1"/>
    </location>
</feature>
<dbReference type="GO" id="GO:0005680">
    <property type="term" value="C:anaphase-promoting complex"/>
    <property type="evidence" value="ECO:0007669"/>
    <property type="project" value="InterPro"/>
</dbReference>
<keyword evidence="2" id="KW-0498">Mitosis</keyword>
<accession>A0A1R3I071</accession>
<keyword evidence="3" id="KW-0131">Cell cycle</keyword>
<dbReference type="AlphaFoldDB" id="A0A1R3I071"/>
<protein>
    <submittedName>
        <fullName evidence="5">Anaphase-promoting complex subunit 1</fullName>
    </submittedName>
</protein>
<feature type="domain" description="Anaphase-promoting complex subunit 1 N-terminal" evidence="4">
    <location>
        <begin position="33"/>
        <end position="107"/>
    </location>
</feature>
<gene>
    <name evidence="5" type="ORF">COLO4_25753</name>
</gene>
<evidence type="ECO:0000313" key="6">
    <source>
        <dbReference type="Proteomes" id="UP000187203"/>
    </source>
</evidence>
<dbReference type="GO" id="GO:0060090">
    <property type="term" value="F:molecular adaptor activity"/>
    <property type="evidence" value="ECO:0007669"/>
    <property type="project" value="TreeGrafter"/>
</dbReference>
<evidence type="ECO:0000256" key="2">
    <source>
        <dbReference type="ARBA" id="ARBA00022776"/>
    </source>
</evidence>
<dbReference type="Pfam" id="PF12859">
    <property type="entry name" value="ANAPC1"/>
    <property type="match status" value="3"/>
</dbReference>
<evidence type="ECO:0000256" key="3">
    <source>
        <dbReference type="ARBA" id="ARBA00023306"/>
    </source>
</evidence>
<dbReference type="STRING" id="93759.A0A1R3I071"/>
<evidence type="ECO:0000313" key="5">
    <source>
        <dbReference type="EMBL" id="OMO75970.1"/>
    </source>
</evidence>
<keyword evidence="1" id="KW-0132">Cell division</keyword>
<dbReference type="EMBL" id="AWUE01019124">
    <property type="protein sequence ID" value="OMO75970.1"/>
    <property type="molecule type" value="Genomic_DNA"/>
</dbReference>
<feature type="domain" description="Anaphase-promoting complex subunit 1 N-terminal" evidence="4">
    <location>
        <begin position="286"/>
        <end position="350"/>
    </location>
</feature>
<evidence type="ECO:0000256" key="1">
    <source>
        <dbReference type="ARBA" id="ARBA00022618"/>
    </source>
</evidence>
<dbReference type="InterPro" id="IPR049255">
    <property type="entry name" value="Apc1_N"/>
</dbReference>
<comment type="caution">
    <text evidence="5">The sequence shown here is derived from an EMBL/GenBank/DDBJ whole genome shotgun (WGS) entry which is preliminary data.</text>
</comment>
<dbReference type="GO" id="GO:0070979">
    <property type="term" value="P:protein K11-linked ubiquitination"/>
    <property type="evidence" value="ECO:0007669"/>
    <property type="project" value="TreeGrafter"/>
</dbReference>
<sequence length="444" mass="49682">MSVGVRQLAVLGEFKPFGLVAEALDGKPPDNTTDDYDYFLFDPENARQRDEDLDYDSLASALSDRCDHELFIRGNRIIWSVGSRVIKRFTLPSPVIMACWCRFGDISEALLCVLLKDSLTVYKISGRIKLNVLTSDFEGSIGRTRVKLQHSVWVAEVINSSLEVENASLSATVPAAVLPKRFCFRRIWQWKGAHIAASKVFLATDDDAAPIICFLLLEQKKLLSLRLQTVEINNEILFDVKPDMSWSIPAIVAAPVIVTRPSVKVGPLPYTDIVVLAPENILYLYMFRCALRKSPSSSLANDCITAMAEGLSPDSYGLFLAHLWGNGDICYLSEANSTVDSEWNSFCYIIMQICKKSSTASQKIPKSSWEFLCNSKFHENYCKNNSTIGLSSRIALDRPGLDSTRSYIDGTKSSEKSDYSDLLMESLDSLHAVYESLKMDNLRR</sequence>
<dbReference type="PANTHER" id="PTHR12827:SF3">
    <property type="entry name" value="ANAPHASE-PROMOTING COMPLEX SUBUNIT 1"/>
    <property type="match status" value="1"/>
</dbReference>
<dbReference type="GO" id="GO:0007091">
    <property type="term" value="P:metaphase/anaphase transition of mitotic cell cycle"/>
    <property type="evidence" value="ECO:0007669"/>
    <property type="project" value="TreeGrafter"/>
</dbReference>
<dbReference type="GO" id="GO:0031145">
    <property type="term" value="P:anaphase-promoting complex-dependent catabolic process"/>
    <property type="evidence" value="ECO:0007669"/>
    <property type="project" value="TreeGrafter"/>
</dbReference>
<dbReference type="PANTHER" id="PTHR12827">
    <property type="entry name" value="MEIOTIC CHECKPOINT REGULATOR TSG24 FAMILY MEMBER"/>
    <property type="match status" value="1"/>
</dbReference>